<protein>
    <recommendedName>
        <fullName evidence="1">Streptomycin biosynthesis protein StrF domain-containing protein</fullName>
    </recommendedName>
</protein>
<dbReference type="InterPro" id="IPR029044">
    <property type="entry name" value="Nucleotide-diphossugar_trans"/>
</dbReference>
<name>A0A7X0SVD2_9BACL</name>
<evidence type="ECO:0000313" key="2">
    <source>
        <dbReference type="EMBL" id="MBB6735839.1"/>
    </source>
</evidence>
<feature type="domain" description="Streptomycin biosynthesis protein StrF" evidence="1">
    <location>
        <begin position="10"/>
        <end position="220"/>
    </location>
</feature>
<proteinExistence type="predicted"/>
<gene>
    <name evidence="2" type="ORF">H7C18_33500</name>
</gene>
<dbReference type="RefSeq" id="WP_185133483.1">
    <property type="nucleotide sequence ID" value="NZ_JACJVO010000056.1"/>
</dbReference>
<organism evidence="2 3">
    <name type="scientific">Cohnella zeiphila</name>
    <dbReference type="NCBI Taxonomy" id="2761120"/>
    <lineage>
        <taxon>Bacteria</taxon>
        <taxon>Bacillati</taxon>
        <taxon>Bacillota</taxon>
        <taxon>Bacilli</taxon>
        <taxon>Bacillales</taxon>
        <taxon>Paenibacillaceae</taxon>
        <taxon>Cohnella</taxon>
    </lineage>
</organism>
<dbReference type="Gene3D" id="3.90.550.10">
    <property type="entry name" value="Spore Coat Polysaccharide Biosynthesis Protein SpsA, Chain A"/>
    <property type="match status" value="1"/>
</dbReference>
<dbReference type="AlphaFoldDB" id="A0A7X0SVD2"/>
<accession>A0A7X0SVD2</accession>
<comment type="caution">
    <text evidence="2">The sequence shown here is derived from an EMBL/GenBank/DDBJ whole genome shotgun (WGS) entry which is preliminary data.</text>
</comment>
<dbReference type="Pfam" id="PF13712">
    <property type="entry name" value="Glyco_tranf_2_5"/>
    <property type="match status" value="1"/>
</dbReference>
<dbReference type="Proteomes" id="UP000564644">
    <property type="component" value="Unassembled WGS sequence"/>
</dbReference>
<dbReference type="SUPFAM" id="SSF53448">
    <property type="entry name" value="Nucleotide-diphospho-sugar transferases"/>
    <property type="match status" value="1"/>
</dbReference>
<dbReference type="InterPro" id="IPR059123">
    <property type="entry name" value="StrF_dom"/>
</dbReference>
<keyword evidence="3" id="KW-1185">Reference proteome</keyword>
<evidence type="ECO:0000259" key="1">
    <source>
        <dbReference type="Pfam" id="PF13712"/>
    </source>
</evidence>
<reference evidence="2 3" key="1">
    <citation type="submission" date="2020-08" db="EMBL/GenBank/DDBJ databases">
        <title>Cohnella phylogeny.</title>
        <authorList>
            <person name="Dunlap C."/>
        </authorList>
    </citation>
    <scope>NUCLEOTIDE SEQUENCE [LARGE SCALE GENOMIC DNA]</scope>
    <source>
        <strain evidence="2 3">CBP 2801</strain>
    </source>
</reference>
<dbReference type="EMBL" id="JACJVO010000056">
    <property type="protein sequence ID" value="MBB6735839.1"/>
    <property type="molecule type" value="Genomic_DNA"/>
</dbReference>
<sequence>MLEPDARKVAFICCTNDEEAFEEISLYIRSLDVPDGFTIDIVPVRGASGMTLGYNEGMKRTDAKYKVYLHQDVFIINRAFIRELIKRFEAAPEIGLIGMTGAITFPMHGKWWESGDTAGKVYGTINGLVHLMNFGDFEGDFTFVETVDGLLMATQYDLPWREDVLAGWHYYDISQCLEFLKAGYRVAVPRQKQPWVLHDCGVSYVDRSFMDAKLLFFKEYGPLLDRLRGRMTIGKPS</sequence>
<evidence type="ECO:0000313" key="3">
    <source>
        <dbReference type="Proteomes" id="UP000564644"/>
    </source>
</evidence>